<dbReference type="AlphaFoldDB" id="A0A1J5S566"/>
<evidence type="ECO:0000259" key="1">
    <source>
        <dbReference type="Pfam" id="PF07978"/>
    </source>
</evidence>
<organism evidence="2">
    <name type="scientific">mine drainage metagenome</name>
    <dbReference type="NCBI Taxonomy" id="410659"/>
    <lineage>
        <taxon>unclassified sequences</taxon>
        <taxon>metagenomes</taxon>
        <taxon>ecological metagenomes</taxon>
    </lineage>
</organism>
<accession>A0A1J5S566</accession>
<dbReference type="EMBL" id="MLJW01000166">
    <property type="protein sequence ID" value="OIQ95469.1"/>
    <property type="molecule type" value="Genomic_DNA"/>
</dbReference>
<proteinExistence type="predicted"/>
<feature type="domain" description="NIPSNAP" evidence="1">
    <location>
        <begin position="8"/>
        <end position="88"/>
    </location>
</feature>
<protein>
    <recommendedName>
        <fullName evidence="1">NIPSNAP domain-containing protein</fullName>
    </recommendedName>
</protein>
<comment type="caution">
    <text evidence="2">The sequence shown here is derived from an EMBL/GenBank/DDBJ whole genome shotgun (WGS) entry which is preliminary data.</text>
</comment>
<gene>
    <name evidence="2" type="ORF">GALL_225320</name>
</gene>
<evidence type="ECO:0000313" key="2">
    <source>
        <dbReference type="EMBL" id="OIQ95469.1"/>
    </source>
</evidence>
<sequence>MPVIAKFIYEIKPGRMNDFMAKLQMAAHPRFNSSVMPNSFRLFRSTVPGPDTGNVVMLIEYHDMAAYGNRTTFENTDKDWQRLFANTPDSPEKLLSVELLTEFSPADFD</sequence>
<dbReference type="Pfam" id="PF07978">
    <property type="entry name" value="NIPSNAP"/>
    <property type="match status" value="1"/>
</dbReference>
<reference evidence="2" key="1">
    <citation type="submission" date="2016-10" db="EMBL/GenBank/DDBJ databases">
        <title>Sequence of Gallionella enrichment culture.</title>
        <authorList>
            <person name="Poehlein A."/>
            <person name="Muehling M."/>
            <person name="Daniel R."/>
        </authorList>
    </citation>
    <scope>NUCLEOTIDE SEQUENCE</scope>
</reference>
<dbReference type="Gene3D" id="3.30.70.100">
    <property type="match status" value="1"/>
</dbReference>
<dbReference type="InterPro" id="IPR012577">
    <property type="entry name" value="NIPSNAP"/>
</dbReference>
<name>A0A1J5S566_9ZZZZ</name>